<accession>A0ABU5T599</accession>
<dbReference type="EC" id="2.3.1.-" evidence="5"/>
<dbReference type="PANTHER" id="PTHR11712">
    <property type="entry name" value="POLYKETIDE SYNTHASE-RELATED"/>
    <property type="match status" value="1"/>
</dbReference>
<dbReference type="SMART" id="SM00825">
    <property type="entry name" value="PKS_KS"/>
    <property type="match status" value="1"/>
</dbReference>
<gene>
    <name evidence="5" type="ORF">SPF06_08885</name>
</gene>
<protein>
    <submittedName>
        <fullName evidence="5">Beta-ketoacyl-[acyl-carrier-protein] synthase family protein</fullName>
        <ecNumber evidence="5">2.3.1.-</ecNumber>
    </submittedName>
</protein>
<dbReference type="InterPro" id="IPR014031">
    <property type="entry name" value="Ketoacyl_synth_C"/>
</dbReference>
<organism evidence="5 6">
    <name type="scientific">Sinomonas terricola</name>
    <dbReference type="NCBI Taxonomy" id="3110330"/>
    <lineage>
        <taxon>Bacteria</taxon>
        <taxon>Bacillati</taxon>
        <taxon>Actinomycetota</taxon>
        <taxon>Actinomycetes</taxon>
        <taxon>Micrococcales</taxon>
        <taxon>Micrococcaceae</taxon>
        <taxon>Sinomonas</taxon>
    </lineage>
</organism>
<name>A0ABU5T599_9MICC</name>
<evidence type="ECO:0000256" key="1">
    <source>
        <dbReference type="ARBA" id="ARBA00008467"/>
    </source>
</evidence>
<dbReference type="NCBIfam" id="NF005589">
    <property type="entry name" value="PRK07314.1"/>
    <property type="match status" value="1"/>
</dbReference>
<dbReference type="InterPro" id="IPR016039">
    <property type="entry name" value="Thiolase-like"/>
</dbReference>
<evidence type="ECO:0000313" key="5">
    <source>
        <dbReference type="EMBL" id="MEA5454834.1"/>
    </source>
</evidence>
<evidence type="ECO:0000256" key="2">
    <source>
        <dbReference type="ARBA" id="ARBA00022679"/>
    </source>
</evidence>
<dbReference type="InterPro" id="IPR020841">
    <property type="entry name" value="PKS_Beta-ketoAc_synthase_dom"/>
</dbReference>
<keyword evidence="5" id="KW-0012">Acyltransferase</keyword>
<dbReference type="Proteomes" id="UP001304769">
    <property type="component" value="Unassembled WGS sequence"/>
</dbReference>
<sequence length="401" mass="41135">MDRIAITGFGAVSPLGTDAPSTWEALREGRSGVSRLEADWATDLPTRIAATVPDAFAESLAIREIKRLDRCEQFTLVAGREAWAMAGTPEVPGERLGVVVGTGIGGITTTIAQEHVLEDSGPRRVSPHTVTMLMGNGPAAWLSIDLGARAGARTPTSACASGAEALAMGREMILAGSADIVVAGGSEAAITGLTLAAFGQIRALSKRNDDPEAASRPFDADRDGFVLGEGAALLVLERESHARARGADILAYLDGAAVTSDAFDIVGADPSNQARTMRLALRAADLAPGDIDFVHAHATSTPTGDVNESDALAETGIHAPVTSTKSMTGHLLGASGSLSAIASIMALREGVVPPTTNIGTLDPAIKVDVVANVKREAPLRAAIVNSFGFGGHNAALVLSKA</sequence>
<evidence type="ECO:0000256" key="3">
    <source>
        <dbReference type="RuleBase" id="RU003694"/>
    </source>
</evidence>
<dbReference type="PANTHER" id="PTHR11712:SF336">
    <property type="entry name" value="3-OXOACYL-[ACYL-CARRIER-PROTEIN] SYNTHASE, MITOCHONDRIAL"/>
    <property type="match status" value="1"/>
</dbReference>
<dbReference type="CDD" id="cd00834">
    <property type="entry name" value="KAS_I_II"/>
    <property type="match status" value="1"/>
</dbReference>
<comment type="caution">
    <text evidence="5">The sequence shown here is derived from an EMBL/GenBank/DDBJ whole genome shotgun (WGS) entry which is preliminary data.</text>
</comment>
<keyword evidence="6" id="KW-1185">Reference proteome</keyword>
<dbReference type="Pfam" id="PF02801">
    <property type="entry name" value="Ketoacyl-synt_C"/>
    <property type="match status" value="1"/>
</dbReference>
<dbReference type="InterPro" id="IPR014030">
    <property type="entry name" value="Ketoacyl_synth_N"/>
</dbReference>
<dbReference type="PROSITE" id="PS52004">
    <property type="entry name" value="KS3_2"/>
    <property type="match status" value="1"/>
</dbReference>
<keyword evidence="2 3" id="KW-0808">Transferase</keyword>
<reference evidence="5 6" key="1">
    <citation type="submission" date="2023-12" db="EMBL/GenBank/DDBJ databases">
        <title>Sinomonas terricola sp. nov, isolated from litchi orchard soil in Guangdong, PR China.</title>
        <authorList>
            <person name="Jiaxin W."/>
            <person name="Yang Z."/>
            <person name="Honghui Z."/>
        </authorList>
    </citation>
    <scope>NUCLEOTIDE SEQUENCE [LARGE SCALE GENOMIC DNA]</scope>
    <source>
        <strain evidence="5 6">JGH33</strain>
    </source>
</reference>
<dbReference type="Pfam" id="PF00109">
    <property type="entry name" value="ketoacyl-synt"/>
    <property type="match status" value="1"/>
</dbReference>
<comment type="similarity">
    <text evidence="1 3">Belongs to the thiolase-like superfamily. Beta-ketoacyl-ACP synthases family.</text>
</comment>
<dbReference type="RefSeq" id="WP_323278680.1">
    <property type="nucleotide sequence ID" value="NZ_JAYGGQ010000005.1"/>
</dbReference>
<dbReference type="EMBL" id="JAYGGQ010000005">
    <property type="protein sequence ID" value="MEA5454834.1"/>
    <property type="molecule type" value="Genomic_DNA"/>
</dbReference>
<dbReference type="GO" id="GO:0016746">
    <property type="term" value="F:acyltransferase activity"/>
    <property type="evidence" value="ECO:0007669"/>
    <property type="project" value="UniProtKB-KW"/>
</dbReference>
<evidence type="ECO:0000313" key="6">
    <source>
        <dbReference type="Proteomes" id="UP001304769"/>
    </source>
</evidence>
<proteinExistence type="inferred from homology"/>
<dbReference type="Gene3D" id="3.40.47.10">
    <property type="match status" value="1"/>
</dbReference>
<evidence type="ECO:0000259" key="4">
    <source>
        <dbReference type="PROSITE" id="PS52004"/>
    </source>
</evidence>
<feature type="domain" description="Ketosynthase family 3 (KS3)" evidence="4">
    <location>
        <begin position="1"/>
        <end position="400"/>
    </location>
</feature>
<dbReference type="SUPFAM" id="SSF53901">
    <property type="entry name" value="Thiolase-like"/>
    <property type="match status" value="2"/>
</dbReference>
<dbReference type="InterPro" id="IPR000794">
    <property type="entry name" value="Beta-ketoacyl_synthase"/>
</dbReference>